<sequence>MGCGNRGIGCGDHFIGCSIDCGGSAVAVGGVGVAYGSSLSSSGVRGVAGGGVDVKVEIVVSALELVAECLVAQGVAFDVAGPSHSLSYLKYCKSVSFF</sequence>
<evidence type="ECO:0000313" key="2">
    <source>
        <dbReference type="Proteomes" id="UP001162480"/>
    </source>
</evidence>
<dbReference type="Proteomes" id="UP001162480">
    <property type="component" value="Chromosome 11"/>
</dbReference>
<gene>
    <name evidence="1" type="ORF">OCTVUL_1B009942</name>
</gene>
<dbReference type="EMBL" id="OX597824">
    <property type="protein sequence ID" value="CAI9729829.1"/>
    <property type="molecule type" value="Genomic_DNA"/>
</dbReference>
<proteinExistence type="predicted"/>
<organism evidence="1 2">
    <name type="scientific">Octopus vulgaris</name>
    <name type="common">Common octopus</name>
    <dbReference type="NCBI Taxonomy" id="6645"/>
    <lineage>
        <taxon>Eukaryota</taxon>
        <taxon>Metazoa</taxon>
        <taxon>Spiralia</taxon>
        <taxon>Lophotrochozoa</taxon>
        <taxon>Mollusca</taxon>
        <taxon>Cephalopoda</taxon>
        <taxon>Coleoidea</taxon>
        <taxon>Octopodiformes</taxon>
        <taxon>Octopoda</taxon>
        <taxon>Incirrata</taxon>
        <taxon>Octopodidae</taxon>
        <taxon>Octopus</taxon>
    </lineage>
</organism>
<keyword evidence="2" id="KW-1185">Reference proteome</keyword>
<accession>A0AA36FA48</accession>
<evidence type="ECO:0000313" key="1">
    <source>
        <dbReference type="EMBL" id="CAI9729829.1"/>
    </source>
</evidence>
<protein>
    <submittedName>
        <fullName evidence="1">Uncharacterized protein</fullName>
    </submittedName>
</protein>
<reference evidence="1" key="1">
    <citation type="submission" date="2023-08" db="EMBL/GenBank/DDBJ databases">
        <authorList>
            <person name="Alioto T."/>
            <person name="Alioto T."/>
            <person name="Gomez Garrido J."/>
        </authorList>
    </citation>
    <scope>NUCLEOTIDE SEQUENCE</scope>
</reference>
<name>A0AA36FA48_OCTVU</name>
<dbReference type="AlphaFoldDB" id="A0AA36FA48"/>